<dbReference type="NCBIfam" id="TIGR00049">
    <property type="entry name" value="iron-sulfur cluster assembly accessory protein"/>
    <property type="match status" value="1"/>
</dbReference>
<evidence type="ECO:0000259" key="1">
    <source>
        <dbReference type="Pfam" id="PF01521"/>
    </source>
</evidence>
<dbReference type="Proteomes" id="UP000027180">
    <property type="component" value="Plasmid pRetIE4771b"/>
</dbReference>
<dbReference type="OrthoDB" id="9801228at2"/>
<dbReference type="GO" id="GO:0051537">
    <property type="term" value="F:2 iron, 2 sulfur cluster binding"/>
    <property type="evidence" value="ECO:0007669"/>
    <property type="project" value="TreeGrafter"/>
</dbReference>
<dbReference type="HOGENOM" id="CLU_069054_5_2_5"/>
<dbReference type="GO" id="GO:0051539">
    <property type="term" value="F:4 iron, 4 sulfur cluster binding"/>
    <property type="evidence" value="ECO:0007669"/>
    <property type="project" value="TreeGrafter"/>
</dbReference>
<dbReference type="InterPro" id="IPR000361">
    <property type="entry name" value="ATAP_core_dom"/>
</dbReference>
<reference evidence="2 3" key="1">
    <citation type="submission" date="2013-12" db="EMBL/GenBank/DDBJ databases">
        <title>Complete genome sequence of Rhizobium etli bv. mimosae IE4771.</title>
        <authorList>
            <person name="Bustos P."/>
            <person name="Santamaria R.I."/>
            <person name="Lozano L."/>
            <person name="Ormeno-Orrillo E."/>
            <person name="Rogel M.A."/>
            <person name="Romero D."/>
            <person name="Cevallos M.A."/>
            <person name="Martinez-Romero E."/>
            <person name="Gonzalez V."/>
        </authorList>
    </citation>
    <scope>NUCLEOTIDE SEQUENCE [LARGE SCALE GENOMIC DNA]</scope>
    <source>
        <strain evidence="2 3">IE4771</strain>
        <plasmid evidence="3">Plasmid pRetIE4771b</plasmid>
    </source>
</reference>
<dbReference type="PROSITE" id="PS01152">
    <property type="entry name" value="HESB"/>
    <property type="match status" value="1"/>
</dbReference>
<dbReference type="KEGG" id="rei:IE4771_PB00188"/>
<dbReference type="Pfam" id="PF01521">
    <property type="entry name" value="Fe-S_biosyn"/>
    <property type="match status" value="1"/>
</dbReference>
<dbReference type="SUPFAM" id="SSF89360">
    <property type="entry name" value="HesB-like domain"/>
    <property type="match status" value="1"/>
</dbReference>
<dbReference type="RefSeq" id="WP_040140430.1">
    <property type="nucleotide sequence ID" value="NZ_CP006988.1"/>
</dbReference>
<organism evidence="2 3">
    <name type="scientific">Rhizobium etli bv. mimosae str. IE4771</name>
    <dbReference type="NCBI Taxonomy" id="1432050"/>
    <lineage>
        <taxon>Bacteria</taxon>
        <taxon>Pseudomonadati</taxon>
        <taxon>Pseudomonadota</taxon>
        <taxon>Alphaproteobacteria</taxon>
        <taxon>Hyphomicrobiales</taxon>
        <taxon>Rhizobiaceae</taxon>
        <taxon>Rhizobium/Agrobacterium group</taxon>
        <taxon>Rhizobium</taxon>
    </lineage>
</organism>
<accession>A0A060I841</accession>
<dbReference type="InterPro" id="IPR017870">
    <property type="entry name" value="FeS_cluster_insertion_CS"/>
</dbReference>
<dbReference type="PANTHER" id="PTHR43011:SF1">
    <property type="entry name" value="IRON-SULFUR CLUSTER ASSEMBLY 2 HOMOLOG, MITOCHONDRIAL"/>
    <property type="match status" value="1"/>
</dbReference>
<geneLocation type="plasmid" evidence="2 3">
    <name>pRetIE4771b</name>
</geneLocation>
<dbReference type="EMBL" id="CP006988">
    <property type="protein sequence ID" value="AIC29919.1"/>
    <property type="molecule type" value="Genomic_DNA"/>
</dbReference>
<dbReference type="Gene3D" id="2.60.300.12">
    <property type="entry name" value="HesB-like domain"/>
    <property type="match status" value="1"/>
</dbReference>
<sequence>MITLTENAAAVMNVTLSRAEQAEGFRIAVEPGGCAGYKYLVGLESAQRQGDAVIETDGVKVFVDAGSLPHVNGMTIDFVMGPESSGFVFDNPNAQEKCTCGKSFG</sequence>
<dbReference type="InterPro" id="IPR016092">
    <property type="entry name" value="ATAP"/>
</dbReference>
<dbReference type="AlphaFoldDB" id="A0A060I841"/>
<dbReference type="PANTHER" id="PTHR43011">
    <property type="entry name" value="IRON-SULFUR CLUSTER ASSEMBLY 2 HOMOLOG, MITOCHONDRIAL"/>
    <property type="match status" value="1"/>
</dbReference>
<protein>
    <submittedName>
        <fullName evidence="2">Fe-S cluster biosynthesis protein</fullName>
    </submittedName>
</protein>
<keyword evidence="2" id="KW-0614">Plasmid</keyword>
<proteinExistence type="predicted"/>
<dbReference type="GO" id="GO:0016226">
    <property type="term" value="P:iron-sulfur cluster assembly"/>
    <property type="evidence" value="ECO:0007669"/>
    <property type="project" value="InterPro"/>
</dbReference>
<name>A0A060I841_RHIET</name>
<evidence type="ECO:0000313" key="3">
    <source>
        <dbReference type="Proteomes" id="UP000027180"/>
    </source>
</evidence>
<feature type="domain" description="Core" evidence="1">
    <location>
        <begin position="2"/>
        <end position="102"/>
    </location>
</feature>
<evidence type="ECO:0000313" key="2">
    <source>
        <dbReference type="EMBL" id="AIC29919.1"/>
    </source>
</evidence>
<gene>
    <name evidence="2" type="ORF">IE4771_PB00188</name>
</gene>
<dbReference type="GO" id="GO:0005506">
    <property type="term" value="F:iron ion binding"/>
    <property type="evidence" value="ECO:0007669"/>
    <property type="project" value="TreeGrafter"/>
</dbReference>
<dbReference type="InterPro" id="IPR035903">
    <property type="entry name" value="HesB-like_dom_sf"/>
</dbReference>